<gene>
    <name evidence="2" type="ORF">HNR31_000385</name>
</gene>
<organism evidence="2 3">
    <name type="scientific">Thermaerobacillus caldiproteolyticus</name>
    <dbReference type="NCBI Taxonomy" id="247480"/>
    <lineage>
        <taxon>Bacteria</taxon>
        <taxon>Bacillati</taxon>
        <taxon>Bacillota</taxon>
        <taxon>Bacilli</taxon>
        <taxon>Bacillales</taxon>
        <taxon>Anoxybacillaceae</taxon>
        <taxon>Thermaerobacillus</taxon>
    </lineage>
</organism>
<reference evidence="2 3" key="1">
    <citation type="submission" date="2020-07" db="EMBL/GenBank/DDBJ databases">
        <title>Genomic Encyclopedia of Type Strains, Phase IV (KMG-IV): sequencing the most valuable type-strain genomes for metagenomic binning, comparative biology and taxonomic classification.</title>
        <authorList>
            <person name="Goeker M."/>
        </authorList>
    </citation>
    <scope>NUCLEOTIDE SEQUENCE [LARGE SCALE GENOMIC DNA]</scope>
    <source>
        <strain evidence="2 3">DSM 15730</strain>
    </source>
</reference>
<accession>A0A7V9Z3Y8</accession>
<name>A0A7V9Z3Y8_9BACL</name>
<evidence type="ECO:0008006" key="4">
    <source>
        <dbReference type="Google" id="ProtNLM"/>
    </source>
</evidence>
<dbReference type="Proteomes" id="UP000523087">
    <property type="component" value="Unassembled WGS sequence"/>
</dbReference>
<dbReference type="RefSeq" id="WP_374058284.1">
    <property type="nucleotide sequence ID" value="NZ_JACDUT010000001.1"/>
</dbReference>
<dbReference type="Pfam" id="PF09580">
    <property type="entry name" value="Spore_YhcN_YlaJ"/>
    <property type="match status" value="1"/>
</dbReference>
<keyword evidence="3" id="KW-1185">Reference proteome</keyword>
<feature type="chain" id="PRO_5038449958" description="Sporulation protein" evidence="1">
    <location>
        <begin position="25"/>
        <end position="243"/>
    </location>
</feature>
<dbReference type="PROSITE" id="PS51257">
    <property type="entry name" value="PROKAR_LIPOPROTEIN"/>
    <property type="match status" value="1"/>
</dbReference>
<evidence type="ECO:0000256" key="1">
    <source>
        <dbReference type="SAM" id="SignalP"/>
    </source>
</evidence>
<dbReference type="InterPro" id="IPR019076">
    <property type="entry name" value="Spore_lipoprot_YhcN/YlaJ-like"/>
</dbReference>
<protein>
    <recommendedName>
        <fullName evidence="4">Sporulation protein</fullName>
    </recommendedName>
</protein>
<dbReference type="AlphaFoldDB" id="A0A7V9Z3Y8"/>
<feature type="signal peptide" evidence="1">
    <location>
        <begin position="1"/>
        <end position="24"/>
    </location>
</feature>
<dbReference type="EMBL" id="JACDUT010000001">
    <property type="protein sequence ID" value="MBA2873633.1"/>
    <property type="molecule type" value="Genomic_DNA"/>
</dbReference>
<keyword evidence="1" id="KW-0732">Signal</keyword>
<evidence type="ECO:0000313" key="2">
    <source>
        <dbReference type="EMBL" id="MBA2873633.1"/>
    </source>
</evidence>
<proteinExistence type="predicted"/>
<comment type="caution">
    <text evidence="2">The sequence shown here is derived from an EMBL/GenBank/DDBJ whole genome shotgun (WGS) entry which is preliminary data.</text>
</comment>
<sequence>MRRVMTAIGMVCLAGGLAACANYADNDNTRYNDTTRPIGYYSTDRLNDQYRYGRYGTNRENYDNAYILNGQSGPITDFLGTDNNRTRIPGLTRFDTETPALPLDDDFGDADRNYHGHLNSMNAKTHPSYYKHYDGRLAETVARRAATVKEVGDARALVYNDHVLVAITTNEKDTNRVERLVSKAIAPYTKGKHVRVVSNPSMYNRVRVIDNNIRYGRPSEEIERDLKTIFYNGQIIERPANHR</sequence>
<evidence type="ECO:0000313" key="3">
    <source>
        <dbReference type="Proteomes" id="UP000523087"/>
    </source>
</evidence>